<dbReference type="PROSITE" id="PS00455">
    <property type="entry name" value="AMP_BINDING"/>
    <property type="match status" value="1"/>
</dbReference>
<protein>
    <submittedName>
        <fullName evidence="3">Acyl-CoA synthetase</fullName>
    </submittedName>
</protein>
<organism evidence="3 4">
    <name type="scientific">Mycobacterium colombiense</name>
    <dbReference type="NCBI Taxonomy" id="339268"/>
    <lineage>
        <taxon>Bacteria</taxon>
        <taxon>Bacillati</taxon>
        <taxon>Actinomycetota</taxon>
        <taxon>Actinomycetes</taxon>
        <taxon>Mycobacteriales</taxon>
        <taxon>Mycobacteriaceae</taxon>
        <taxon>Mycobacterium</taxon>
        <taxon>Mycobacterium avium complex (MAC)</taxon>
    </lineage>
</organism>
<evidence type="ECO:0000313" key="4">
    <source>
        <dbReference type="Proteomes" id="UP000093861"/>
    </source>
</evidence>
<dbReference type="Pfam" id="PF00501">
    <property type="entry name" value="AMP-binding"/>
    <property type="match status" value="1"/>
</dbReference>
<reference evidence="3 4" key="1">
    <citation type="submission" date="2016-06" db="EMBL/GenBank/DDBJ databases">
        <authorList>
            <person name="Kjaerup R.B."/>
            <person name="Dalgaard T.S."/>
            <person name="Juul-Madsen H.R."/>
        </authorList>
    </citation>
    <scope>NUCLEOTIDE SEQUENCE [LARGE SCALE GENOMIC DNA]</scope>
    <source>
        <strain evidence="3 4">E2464</strain>
    </source>
</reference>
<dbReference type="AlphaFoldDB" id="A0A1A2SD44"/>
<dbReference type="RefSeq" id="WP_064951559.1">
    <property type="nucleotide sequence ID" value="NZ_LZJS01000068.1"/>
</dbReference>
<evidence type="ECO:0000259" key="2">
    <source>
        <dbReference type="Pfam" id="PF13193"/>
    </source>
</evidence>
<evidence type="ECO:0000259" key="1">
    <source>
        <dbReference type="Pfam" id="PF00501"/>
    </source>
</evidence>
<feature type="domain" description="AMP-binding enzyme C-terminal" evidence="2">
    <location>
        <begin position="415"/>
        <end position="493"/>
    </location>
</feature>
<dbReference type="InterPro" id="IPR042099">
    <property type="entry name" value="ANL_N_sf"/>
</dbReference>
<dbReference type="Gene3D" id="3.40.50.12780">
    <property type="entry name" value="N-terminal domain of ligase-like"/>
    <property type="match status" value="1"/>
</dbReference>
<dbReference type="GO" id="GO:0016405">
    <property type="term" value="F:CoA-ligase activity"/>
    <property type="evidence" value="ECO:0007669"/>
    <property type="project" value="TreeGrafter"/>
</dbReference>
<feature type="domain" description="AMP-dependent synthetase/ligase" evidence="1">
    <location>
        <begin position="6"/>
        <end position="357"/>
    </location>
</feature>
<gene>
    <name evidence="3" type="ORF">A5685_02635</name>
</gene>
<dbReference type="Pfam" id="PF13193">
    <property type="entry name" value="AMP-binding_C"/>
    <property type="match status" value="1"/>
</dbReference>
<dbReference type="Proteomes" id="UP000093861">
    <property type="component" value="Unassembled WGS sequence"/>
</dbReference>
<dbReference type="InterPro" id="IPR000873">
    <property type="entry name" value="AMP-dep_synth/lig_dom"/>
</dbReference>
<accession>A0A1A2SD44</accession>
<dbReference type="InterPro" id="IPR020845">
    <property type="entry name" value="AMP-binding_CS"/>
</dbReference>
<comment type="caution">
    <text evidence="3">The sequence shown here is derived from an EMBL/GenBank/DDBJ whole genome shotgun (WGS) entry which is preliminary data.</text>
</comment>
<evidence type="ECO:0000313" key="3">
    <source>
        <dbReference type="EMBL" id="OBH62168.1"/>
    </source>
</evidence>
<dbReference type="NCBIfam" id="NF038341">
    <property type="entry name" value="ligase_FadD4"/>
    <property type="match status" value="1"/>
</dbReference>
<dbReference type="PANTHER" id="PTHR24096">
    <property type="entry name" value="LONG-CHAIN-FATTY-ACID--COA LIGASE"/>
    <property type="match status" value="1"/>
</dbReference>
<dbReference type="EMBL" id="LZJS01000068">
    <property type="protein sequence ID" value="OBH62168.1"/>
    <property type="molecule type" value="Genomic_DNA"/>
</dbReference>
<name>A0A1A2SD44_9MYCO</name>
<sequence length="512" mass="55831">MQLRDHAGSTKPAVILHYSGAVVSFADLESSANRLAHFLRSSGLVAGDTVAVLMENNEHIHATMWAAKRSGLYYTLVNTHLSHPEIAYIVADSGAKAIISSQAMSHVCRQLPEQLSGGLPPLALIADGNLRGWQRYPECVATEPSMPIADECDGQLLQYSAGSTGRPKGIRRPLQSRGSGVSHLSTPVFEALGVGVDSVYLSPAPTYHTAPAMWTMAAQAAGATTVLMEKFDAEHALACIERYGVTHAQFVPTMFVRMLRLPNEIRMRYDLSTLRRVVHAAAPCPPEIKRQMIDWWGPIVDEYYGSSEGAGISFIRADEWLAHPGSVGKPMLGTPHILDDARMELGPGQVGEIYYEGGYPFEYLNDHAKTAAARSPEGWATVGDVGYLDEEGYLYLTDRRDHMIISGGVNIYPQETENLLVSHPLVVDAAVFGVPDPVMGQSVAAVVQLTDPAQASAALAEELIDWLRNRMAHYKCPRTLHFETQLPRTDAGKLNKRKVSEKYAGVSEGQTN</sequence>
<dbReference type="SUPFAM" id="SSF56801">
    <property type="entry name" value="Acetyl-CoA synthetase-like"/>
    <property type="match status" value="1"/>
</dbReference>
<dbReference type="InterPro" id="IPR045851">
    <property type="entry name" value="AMP-bd_C_sf"/>
</dbReference>
<proteinExistence type="predicted"/>
<dbReference type="PANTHER" id="PTHR24096:SF323">
    <property type="entry name" value="BLR3536 PROTEIN"/>
    <property type="match status" value="1"/>
</dbReference>
<dbReference type="InterPro" id="IPR025110">
    <property type="entry name" value="AMP-bd_C"/>
</dbReference>
<dbReference type="Gene3D" id="3.30.300.30">
    <property type="match status" value="1"/>
</dbReference>